<feature type="transmembrane region" description="Helical" evidence="2">
    <location>
        <begin position="12"/>
        <end position="35"/>
    </location>
</feature>
<keyword evidence="2" id="KW-0812">Transmembrane</keyword>
<dbReference type="Proteomes" id="UP000076625">
    <property type="component" value="Unassembled WGS sequence"/>
</dbReference>
<dbReference type="STRING" id="1452487.AVW16_02940"/>
<keyword evidence="2" id="KW-0472">Membrane</keyword>
<evidence type="ECO:0000313" key="3">
    <source>
        <dbReference type="EMBL" id="KZE25274.1"/>
    </source>
</evidence>
<proteinExistence type="predicted"/>
<dbReference type="AlphaFoldDB" id="A0A163B919"/>
<evidence type="ECO:0000256" key="2">
    <source>
        <dbReference type="SAM" id="Phobius"/>
    </source>
</evidence>
<evidence type="ECO:0000256" key="1">
    <source>
        <dbReference type="SAM" id="MobiDB-lite"/>
    </source>
</evidence>
<protein>
    <submittedName>
        <fullName evidence="3">Uncharacterized protein</fullName>
    </submittedName>
</protein>
<reference evidence="4" key="1">
    <citation type="submission" date="2016-01" db="EMBL/GenBank/DDBJ databases">
        <title>Draft genome of Chromobacterium sp. F49.</title>
        <authorList>
            <person name="Hong K.W."/>
        </authorList>
    </citation>
    <scope>NUCLEOTIDE SEQUENCE [LARGE SCALE GENOMIC DNA]</scope>
    <source>
        <strain evidence="4">CN10</strain>
    </source>
</reference>
<evidence type="ECO:0000313" key="4">
    <source>
        <dbReference type="Proteomes" id="UP000076625"/>
    </source>
</evidence>
<keyword evidence="2" id="KW-1133">Transmembrane helix</keyword>
<organism evidence="3 4">
    <name type="scientific">Crenobacter luteus</name>
    <dbReference type="NCBI Taxonomy" id="1452487"/>
    <lineage>
        <taxon>Bacteria</taxon>
        <taxon>Pseudomonadati</taxon>
        <taxon>Pseudomonadota</taxon>
        <taxon>Betaproteobacteria</taxon>
        <taxon>Neisseriales</taxon>
        <taxon>Neisseriaceae</taxon>
        <taxon>Crenobacter</taxon>
    </lineage>
</organism>
<feature type="region of interest" description="Disordered" evidence="1">
    <location>
        <begin position="51"/>
        <end position="75"/>
    </location>
</feature>
<dbReference type="InterPro" id="IPR054636">
    <property type="entry name" value="CydP"/>
</dbReference>
<name>A0A163B919_9NEIS</name>
<dbReference type="NCBIfam" id="NF045611">
    <property type="entry name" value="small_CydP"/>
    <property type="match status" value="1"/>
</dbReference>
<keyword evidence="4" id="KW-1185">Reference proteome</keyword>
<accession>A0A163B919</accession>
<gene>
    <name evidence="3" type="ORF">AVW16_02940</name>
</gene>
<dbReference type="EMBL" id="LQQU01000059">
    <property type="protein sequence ID" value="KZE25274.1"/>
    <property type="molecule type" value="Genomic_DNA"/>
</dbReference>
<dbReference type="OrthoDB" id="8596190at2"/>
<comment type="caution">
    <text evidence="3">The sequence shown here is derived from an EMBL/GenBank/DDBJ whole genome shotgun (WGS) entry which is preliminary data.</text>
</comment>
<sequence length="75" mass="8311">MRRPALLKTGLPLWLEIVLVLALKAALLWGAWSLWFAQPIARHMTVPEPAVSQQLLGQPSAPISHPTGDKHATRR</sequence>
<dbReference type="RefSeq" id="WP_066614541.1">
    <property type="nucleotide sequence ID" value="NZ_LQQU01000059.1"/>
</dbReference>